<evidence type="ECO:0000313" key="8">
    <source>
        <dbReference type="Proteomes" id="UP000198312"/>
    </source>
</evidence>
<evidence type="ECO:0000256" key="3">
    <source>
        <dbReference type="ARBA" id="ARBA00023125"/>
    </source>
</evidence>
<dbReference type="Gene3D" id="1.10.357.10">
    <property type="entry name" value="Tetracycline Repressor, domain 2"/>
    <property type="match status" value="1"/>
</dbReference>
<sequence>MSKNKFEIKREESFNRIMKAGMEKFCEKGYSATSIQEICEHAGYTKGAFYLHFKSKEDFFLKLLEFRSQIRKDWSSPVDEVDQYTSLEEAVFKRINNFLELMERSEQWNTIYMEFYLRRQNKSEIRQVYHKFYMVWIEENTLFIEQLMKKGWISSEKGANVLAERWHALINGVMIHKVLYDVSPDTDELIEMFLKMVR</sequence>
<dbReference type="SUPFAM" id="SSF46689">
    <property type="entry name" value="Homeodomain-like"/>
    <property type="match status" value="1"/>
</dbReference>
<dbReference type="SUPFAM" id="SSF48498">
    <property type="entry name" value="Tetracyclin repressor-like, C-terminal domain"/>
    <property type="match status" value="1"/>
</dbReference>
<reference evidence="7 8" key="1">
    <citation type="submission" date="2017-07" db="EMBL/GenBank/DDBJ databases">
        <title>Virgibacillus sp. LM2416.</title>
        <authorList>
            <person name="Tak E.J."/>
            <person name="Bae J.-W."/>
        </authorList>
    </citation>
    <scope>NUCLEOTIDE SEQUENCE [LARGE SCALE GENOMIC DNA]</scope>
    <source>
        <strain evidence="7 8">LM2416</strain>
    </source>
</reference>
<keyword evidence="3 5" id="KW-0238">DNA-binding</keyword>
<keyword evidence="2" id="KW-0805">Transcription regulation</keyword>
<dbReference type="InterPro" id="IPR001647">
    <property type="entry name" value="HTH_TetR"/>
</dbReference>
<dbReference type="PANTHER" id="PTHR43479">
    <property type="entry name" value="ACREF/ENVCD OPERON REPRESSOR-RELATED"/>
    <property type="match status" value="1"/>
</dbReference>
<dbReference type="Pfam" id="PF13977">
    <property type="entry name" value="TetR_C_6"/>
    <property type="match status" value="1"/>
</dbReference>
<dbReference type="InterPro" id="IPR009057">
    <property type="entry name" value="Homeodomain-like_sf"/>
</dbReference>
<dbReference type="GO" id="GO:0003677">
    <property type="term" value="F:DNA binding"/>
    <property type="evidence" value="ECO:0007669"/>
    <property type="project" value="UniProtKB-UniRule"/>
</dbReference>
<dbReference type="OrthoDB" id="9812484at2"/>
<dbReference type="InterPro" id="IPR039538">
    <property type="entry name" value="BetI_C"/>
</dbReference>
<dbReference type="PANTHER" id="PTHR43479:SF11">
    <property type="entry name" value="ACREF_ENVCD OPERON REPRESSOR-RELATED"/>
    <property type="match status" value="1"/>
</dbReference>
<evidence type="ECO:0000313" key="7">
    <source>
        <dbReference type="EMBL" id="ASK61835.1"/>
    </source>
</evidence>
<evidence type="ECO:0000256" key="2">
    <source>
        <dbReference type="ARBA" id="ARBA00023015"/>
    </source>
</evidence>
<keyword evidence="8" id="KW-1185">Reference proteome</keyword>
<dbReference type="EMBL" id="CP022315">
    <property type="protein sequence ID" value="ASK61835.1"/>
    <property type="molecule type" value="Genomic_DNA"/>
</dbReference>
<accession>A0A220U1C2</accession>
<dbReference type="InterPro" id="IPR036271">
    <property type="entry name" value="Tet_transcr_reg_TetR-rel_C_sf"/>
</dbReference>
<organism evidence="7 8">
    <name type="scientific">Virgibacillus phasianinus</name>
    <dbReference type="NCBI Taxonomy" id="2017483"/>
    <lineage>
        <taxon>Bacteria</taxon>
        <taxon>Bacillati</taxon>
        <taxon>Bacillota</taxon>
        <taxon>Bacilli</taxon>
        <taxon>Bacillales</taxon>
        <taxon>Bacillaceae</taxon>
        <taxon>Virgibacillus</taxon>
    </lineage>
</organism>
<evidence type="ECO:0000256" key="5">
    <source>
        <dbReference type="PROSITE-ProRule" id="PRU00335"/>
    </source>
</evidence>
<dbReference type="Gene3D" id="1.10.10.60">
    <property type="entry name" value="Homeodomain-like"/>
    <property type="match status" value="1"/>
</dbReference>
<dbReference type="RefSeq" id="WP_089061095.1">
    <property type="nucleotide sequence ID" value="NZ_CP022315.1"/>
</dbReference>
<keyword evidence="1" id="KW-0678">Repressor</keyword>
<gene>
    <name evidence="7" type="ORF">CFK37_06515</name>
</gene>
<protein>
    <recommendedName>
        <fullName evidence="6">HTH tetR-type domain-containing protein</fullName>
    </recommendedName>
</protein>
<keyword evidence="4" id="KW-0804">Transcription</keyword>
<evidence type="ECO:0000256" key="1">
    <source>
        <dbReference type="ARBA" id="ARBA00022491"/>
    </source>
</evidence>
<feature type="domain" description="HTH tetR-type" evidence="6">
    <location>
        <begin position="11"/>
        <end position="71"/>
    </location>
</feature>
<dbReference type="InterPro" id="IPR050624">
    <property type="entry name" value="HTH-type_Tx_Regulator"/>
</dbReference>
<dbReference type="PROSITE" id="PS50977">
    <property type="entry name" value="HTH_TETR_2"/>
    <property type="match status" value="1"/>
</dbReference>
<dbReference type="AlphaFoldDB" id="A0A220U1C2"/>
<name>A0A220U1C2_9BACI</name>
<dbReference type="PRINTS" id="PR00455">
    <property type="entry name" value="HTHTETR"/>
</dbReference>
<dbReference type="Proteomes" id="UP000198312">
    <property type="component" value="Chromosome"/>
</dbReference>
<proteinExistence type="predicted"/>
<evidence type="ECO:0000259" key="6">
    <source>
        <dbReference type="PROSITE" id="PS50977"/>
    </source>
</evidence>
<evidence type="ECO:0000256" key="4">
    <source>
        <dbReference type="ARBA" id="ARBA00023163"/>
    </source>
</evidence>
<dbReference type="Pfam" id="PF00440">
    <property type="entry name" value="TetR_N"/>
    <property type="match status" value="1"/>
</dbReference>
<feature type="DNA-binding region" description="H-T-H motif" evidence="5">
    <location>
        <begin position="34"/>
        <end position="53"/>
    </location>
</feature>
<dbReference type="KEGG" id="vil:CFK37_06515"/>